<evidence type="ECO:0000256" key="3">
    <source>
        <dbReference type="ARBA" id="ARBA00023180"/>
    </source>
</evidence>
<dbReference type="Gene3D" id="2.120.10.30">
    <property type="entry name" value="TolB, C-terminal domain"/>
    <property type="match status" value="2"/>
</dbReference>
<dbReference type="Pfam" id="PF20067">
    <property type="entry name" value="SSL_N"/>
    <property type="match status" value="1"/>
</dbReference>
<dbReference type="GO" id="GO:0016787">
    <property type="term" value="F:hydrolase activity"/>
    <property type="evidence" value="ECO:0007669"/>
    <property type="project" value="TreeGrafter"/>
</dbReference>
<dbReference type="InterPro" id="IPR018119">
    <property type="entry name" value="Strictosidine_synth_cons-reg"/>
</dbReference>
<dbReference type="InterPro" id="IPR011042">
    <property type="entry name" value="6-blade_b-propeller_TolB-like"/>
</dbReference>
<dbReference type="Pfam" id="PF03088">
    <property type="entry name" value="Str_synth"/>
    <property type="match status" value="1"/>
</dbReference>
<feature type="compositionally biased region" description="Basic and acidic residues" evidence="4">
    <location>
        <begin position="476"/>
        <end position="489"/>
    </location>
</feature>
<gene>
    <name evidence="7" type="ORF">BINO364_LOCUS13694</name>
</gene>
<keyword evidence="5" id="KW-1133">Transmembrane helix</keyword>
<name>A0A8J9VVQ2_9NEOP</name>
<dbReference type="PANTHER" id="PTHR10426">
    <property type="entry name" value="STRICTOSIDINE SYNTHASE-RELATED"/>
    <property type="match status" value="1"/>
</dbReference>
<evidence type="ECO:0000313" key="7">
    <source>
        <dbReference type="EMBL" id="CAH0728485.1"/>
    </source>
</evidence>
<keyword evidence="8" id="KW-1185">Reference proteome</keyword>
<dbReference type="EMBL" id="OV170227">
    <property type="protein sequence ID" value="CAH0728485.1"/>
    <property type="molecule type" value="Genomic_DNA"/>
</dbReference>
<keyword evidence="2" id="KW-0597">Phosphoprotein</keyword>
<sequence length="676" mass="74845">MGFLVGIIKRLLKLILFFAIFVAIILLIPNLPPYTKFTNIEIEPTQQWIGPLAPNTDLNNAQRLYEDKLLGPEAFQIWNGEVYTGLATGEIVKVSPGGHVTFVTKIGQPCTGLVQEHICGRPLGFVIDEKNKLLYVADAYYGIWKVNLVTDKKQLLVSPKVPIDDPSGRLFYYNAAKNESKVLLDDLWFANGLVVSPDNQFVIVSETSRYRVVKYYINGSKKGTSEVFVAGLPGLPDNIRSLPDGSGVLVYLYNVFDDDHPLLTKTMAATPLVRKFLARLARLIEIPFELLNTQVPHYIFEEIVHYIGSFGSLTKLSSGMSGLVQLDWNGNIIAAYYNTDGSISHLSDAIVFNDKLFTGCPHIQNFIGAVPAPPLLKKAFSSNQVPVKKQQKPEEKIDVPKVNKPVVQKKPELKVNEKPKQAPQQTPPPVAKQPEKVQKEPQVKQNAVPKEKPKVASKEAEIKQNEIPKASHVKAKTIEKEAQKQKEPVAKAQPASKEPETKSKVVPNSQEKLKEPELKPKTAPEVQQKIKVDEKPNAPKVDAKPNAPKIDAKPNAPKVDAKPNAPKVDTKPSAAKKTDEPSKIKPVSKEAEPKAKPKEAEVKPKTPKESKESKNTNVDGSKEKVKKAEKPNVENEKPKKQIPVKEVIPSDTAKPSKEKLKVIKKSGPQEIPNPHL</sequence>
<evidence type="ECO:0000256" key="2">
    <source>
        <dbReference type="ARBA" id="ARBA00022553"/>
    </source>
</evidence>
<feature type="transmembrane region" description="Helical" evidence="5">
    <location>
        <begin position="12"/>
        <end position="31"/>
    </location>
</feature>
<comment type="similarity">
    <text evidence="1">Belongs to the strictosidine synthase family.</text>
</comment>
<evidence type="ECO:0000256" key="4">
    <source>
        <dbReference type="SAM" id="MobiDB-lite"/>
    </source>
</evidence>
<feature type="compositionally biased region" description="Basic and acidic residues" evidence="4">
    <location>
        <begin position="449"/>
        <end position="466"/>
    </location>
</feature>
<dbReference type="Proteomes" id="UP000838878">
    <property type="component" value="Chromosome 7"/>
</dbReference>
<feature type="compositionally biased region" description="Basic and acidic residues" evidence="4">
    <location>
        <begin position="433"/>
        <end position="442"/>
    </location>
</feature>
<dbReference type="PANTHER" id="PTHR10426:SF88">
    <property type="entry name" value="ADIPOCYTE PLASMA MEMBRANE-ASSOCIATED PROTEIN HEMOMUCIN-RELATED"/>
    <property type="match status" value="1"/>
</dbReference>
<reference evidence="7" key="1">
    <citation type="submission" date="2021-12" db="EMBL/GenBank/DDBJ databases">
        <authorList>
            <person name="Martin H S."/>
        </authorList>
    </citation>
    <scope>NUCLEOTIDE SEQUENCE</scope>
</reference>
<feature type="compositionally biased region" description="Basic and acidic residues" evidence="4">
    <location>
        <begin position="511"/>
        <end position="543"/>
    </location>
</feature>
<feature type="compositionally biased region" description="Basic and acidic residues" evidence="4">
    <location>
        <begin position="409"/>
        <end position="420"/>
    </location>
</feature>
<evidence type="ECO:0000313" key="8">
    <source>
        <dbReference type="Proteomes" id="UP000838878"/>
    </source>
</evidence>
<dbReference type="OrthoDB" id="5307922at2759"/>
<accession>A0A8J9VVQ2</accession>
<dbReference type="AlphaFoldDB" id="A0A8J9VVQ2"/>
<feature type="non-terminal residue" evidence="7">
    <location>
        <position position="676"/>
    </location>
</feature>
<feature type="domain" description="Strictosidine synthase conserved region" evidence="6">
    <location>
        <begin position="164"/>
        <end position="219"/>
    </location>
</feature>
<proteinExistence type="inferred from homology"/>
<dbReference type="SUPFAM" id="SSF63829">
    <property type="entry name" value="Calcium-dependent phosphotriesterase"/>
    <property type="match status" value="1"/>
</dbReference>
<keyword evidence="5" id="KW-0812">Transmembrane</keyword>
<keyword evidence="3" id="KW-0325">Glycoprotein</keyword>
<evidence type="ECO:0000256" key="1">
    <source>
        <dbReference type="ARBA" id="ARBA00009191"/>
    </source>
</evidence>
<protein>
    <recommendedName>
        <fullName evidence="6">Strictosidine synthase conserved region domain-containing protein</fullName>
    </recommendedName>
</protein>
<feature type="region of interest" description="Disordered" evidence="4">
    <location>
        <begin position="385"/>
        <end position="676"/>
    </location>
</feature>
<keyword evidence="5" id="KW-0472">Membrane</keyword>
<evidence type="ECO:0000256" key="5">
    <source>
        <dbReference type="SAM" id="Phobius"/>
    </source>
</evidence>
<organism evidence="7 8">
    <name type="scientific">Brenthis ino</name>
    <name type="common">lesser marbled fritillary</name>
    <dbReference type="NCBI Taxonomy" id="405034"/>
    <lineage>
        <taxon>Eukaryota</taxon>
        <taxon>Metazoa</taxon>
        <taxon>Ecdysozoa</taxon>
        <taxon>Arthropoda</taxon>
        <taxon>Hexapoda</taxon>
        <taxon>Insecta</taxon>
        <taxon>Pterygota</taxon>
        <taxon>Neoptera</taxon>
        <taxon>Endopterygota</taxon>
        <taxon>Lepidoptera</taxon>
        <taxon>Glossata</taxon>
        <taxon>Ditrysia</taxon>
        <taxon>Papilionoidea</taxon>
        <taxon>Nymphalidae</taxon>
        <taxon>Heliconiinae</taxon>
        <taxon>Argynnini</taxon>
        <taxon>Brenthis</taxon>
    </lineage>
</organism>
<feature type="compositionally biased region" description="Basic and acidic residues" evidence="4">
    <location>
        <begin position="391"/>
        <end position="401"/>
    </location>
</feature>
<dbReference type="GO" id="GO:0012505">
    <property type="term" value="C:endomembrane system"/>
    <property type="evidence" value="ECO:0007669"/>
    <property type="project" value="TreeGrafter"/>
</dbReference>
<evidence type="ECO:0000259" key="6">
    <source>
        <dbReference type="Pfam" id="PF03088"/>
    </source>
</evidence>
<feature type="compositionally biased region" description="Basic and acidic residues" evidence="4">
    <location>
        <begin position="576"/>
        <end position="639"/>
    </location>
</feature>